<reference evidence="4 6" key="1">
    <citation type="submission" date="2014-12" db="EMBL/GenBank/DDBJ databases">
        <title>Draft genome sequences of 29 type strains of Enterococci.</title>
        <authorList>
            <person name="Zhong Z."/>
            <person name="Sun Z."/>
            <person name="Liu W."/>
            <person name="Zhang W."/>
            <person name="Zhang H."/>
        </authorList>
    </citation>
    <scope>NUCLEOTIDE SEQUENCE [LARGE SCALE GENOMIC DNA]</scope>
    <source>
        <strain evidence="4 6">DSM 22801</strain>
    </source>
</reference>
<dbReference type="EMBL" id="JXLC01000004">
    <property type="protein sequence ID" value="OJG92684.1"/>
    <property type="molecule type" value="Genomic_DNA"/>
</dbReference>
<name>A0A0S3K702_9ENTE</name>
<evidence type="ECO:0000313" key="4">
    <source>
        <dbReference type="EMBL" id="OJG92684.1"/>
    </source>
</evidence>
<comment type="cofactor">
    <cofactor evidence="1">
        <name>Mg(2+)</name>
        <dbReference type="ChEBI" id="CHEBI:18420"/>
    </cofactor>
</comment>
<dbReference type="KEGG" id="ess:ATZ33_00975"/>
<keyword evidence="1" id="KW-0479">Metal-binding</keyword>
<dbReference type="InterPro" id="IPR001453">
    <property type="entry name" value="MoaB/Mog_dom"/>
</dbReference>
<keyword evidence="1" id="KW-0501">Molybdenum cofactor biosynthesis</keyword>
<dbReference type="InterPro" id="IPR036425">
    <property type="entry name" value="MoaB/Mog-like_dom_sf"/>
</dbReference>
<dbReference type="OrthoDB" id="9767940at2"/>
<evidence type="ECO:0000313" key="3">
    <source>
        <dbReference type="EMBL" id="ALS00002.1"/>
    </source>
</evidence>
<gene>
    <name evidence="3" type="ORF">ATZ33_00975</name>
    <name evidence="4" type="ORF">RV15_GL002629</name>
</gene>
<comment type="similarity">
    <text evidence="1">Belongs to the MoeA family.</text>
</comment>
<comment type="function">
    <text evidence="1">Catalyzes the insertion of molybdate into adenylated molybdopterin with the concomitant release of AMP.</text>
</comment>
<feature type="domain" description="MoaB/Mog" evidence="2">
    <location>
        <begin position="173"/>
        <end position="306"/>
    </location>
</feature>
<dbReference type="Proteomes" id="UP000183039">
    <property type="component" value="Unassembled WGS sequence"/>
</dbReference>
<dbReference type="AlphaFoldDB" id="A0A0S3K702"/>
<comment type="pathway">
    <text evidence="1">Cofactor biosynthesis; molybdopterin biosynthesis.</text>
</comment>
<dbReference type="EMBL" id="CP013614">
    <property type="protein sequence ID" value="ALS00002.1"/>
    <property type="molecule type" value="Genomic_DNA"/>
</dbReference>
<protein>
    <recommendedName>
        <fullName evidence="1">Molybdopterin molybdenumtransferase</fullName>
        <ecNumber evidence="1">2.10.1.1</ecNumber>
    </recommendedName>
</protein>
<dbReference type="PANTHER" id="PTHR10192">
    <property type="entry name" value="MOLYBDOPTERIN BIOSYNTHESIS PROTEIN"/>
    <property type="match status" value="1"/>
</dbReference>
<dbReference type="GO" id="GO:0061599">
    <property type="term" value="F:molybdopterin molybdotransferase activity"/>
    <property type="evidence" value="ECO:0007669"/>
    <property type="project" value="UniProtKB-UniRule"/>
</dbReference>
<dbReference type="SUPFAM" id="SSF53218">
    <property type="entry name" value="Molybdenum cofactor biosynthesis proteins"/>
    <property type="match status" value="1"/>
</dbReference>
<reference evidence="3 5" key="2">
    <citation type="submission" date="2015-12" db="EMBL/GenBank/DDBJ databases">
        <authorList>
            <person name="Lauer A."/>
            <person name="Humrighouse B."/>
            <person name="Loparev V."/>
            <person name="Shewmaker P.L."/>
            <person name="Whitney A.M."/>
            <person name="McLaughlin R.W."/>
        </authorList>
    </citation>
    <scope>NUCLEOTIDE SEQUENCE [LARGE SCALE GENOMIC DNA]</scope>
    <source>
        <strain evidence="3 5">LMG 23085</strain>
    </source>
</reference>
<evidence type="ECO:0000259" key="2">
    <source>
        <dbReference type="SMART" id="SM00852"/>
    </source>
</evidence>
<dbReference type="RefSeq" id="WP_071876690.1">
    <property type="nucleotide sequence ID" value="NZ_JXLC01000004.1"/>
</dbReference>
<proteinExistence type="inferred from homology"/>
<dbReference type="InterPro" id="IPR038987">
    <property type="entry name" value="MoeA-like"/>
</dbReference>
<dbReference type="EC" id="2.10.1.1" evidence="1"/>
<dbReference type="Gene3D" id="3.40.980.10">
    <property type="entry name" value="MoaB/Mog-like domain"/>
    <property type="match status" value="1"/>
</dbReference>
<dbReference type="GO" id="GO:0046872">
    <property type="term" value="F:metal ion binding"/>
    <property type="evidence" value="ECO:0007669"/>
    <property type="project" value="UniProtKB-UniRule"/>
</dbReference>
<dbReference type="SMART" id="SM00852">
    <property type="entry name" value="MoCF_biosynth"/>
    <property type="match status" value="1"/>
</dbReference>
<keyword evidence="1" id="KW-0460">Magnesium</keyword>
<accession>A0A0S3K702</accession>
<keyword evidence="5" id="KW-1185">Reference proteome</keyword>
<evidence type="ECO:0000313" key="5">
    <source>
        <dbReference type="Proteomes" id="UP000065511"/>
    </source>
</evidence>
<keyword evidence="1" id="KW-0500">Molybdenum</keyword>
<dbReference type="CDD" id="cd03522">
    <property type="entry name" value="MoeA_like"/>
    <property type="match status" value="1"/>
</dbReference>
<dbReference type="PANTHER" id="PTHR10192:SF28">
    <property type="entry name" value="MOLYBDOPTERIN MOLYBDENUMTRANSFERASE"/>
    <property type="match status" value="1"/>
</dbReference>
<dbReference type="GO" id="GO:0006777">
    <property type="term" value="P:Mo-molybdopterin cofactor biosynthetic process"/>
    <property type="evidence" value="ECO:0007669"/>
    <property type="project" value="UniProtKB-UniRule"/>
</dbReference>
<organism evidence="4 6">
    <name type="scientific">Enterococcus silesiacus</name>
    <dbReference type="NCBI Taxonomy" id="332949"/>
    <lineage>
        <taxon>Bacteria</taxon>
        <taxon>Bacillati</taxon>
        <taxon>Bacillota</taxon>
        <taxon>Bacilli</taxon>
        <taxon>Lactobacillales</taxon>
        <taxon>Enterococcaceae</taxon>
        <taxon>Enterococcus</taxon>
    </lineage>
</organism>
<evidence type="ECO:0000256" key="1">
    <source>
        <dbReference type="RuleBase" id="RU365090"/>
    </source>
</evidence>
<dbReference type="Pfam" id="PF00994">
    <property type="entry name" value="MoCF_biosynth"/>
    <property type="match status" value="1"/>
</dbReference>
<comment type="catalytic activity">
    <reaction evidence="1">
        <text>adenylyl-molybdopterin + molybdate = Mo-molybdopterin + AMP + H(+)</text>
        <dbReference type="Rhea" id="RHEA:35047"/>
        <dbReference type="ChEBI" id="CHEBI:15378"/>
        <dbReference type="ChEBI" id="CHEBI:36264"/>
        <dbReference type="ChEBI" id="CHEBI:62727"/>
        <dbReference type="ChEBI" id="CHEBI:71302"/>
        <dbReference type="ChEBI" id="CHEBI:456215"/>
    </reaction>
</comment>
<sequence length="324" mass="35022">MKVVKTVDAQGLILCQDITKIVRGEYKGAIFAKGHQVTSEDIPVLLSLGKEHLFLASGESDLIHENEAANFLYYLITGEFMQPTPVSEGKIEVVAEVDGLLKVNKELLFKLNSIGKIAVATLKGNQKVAAGQKVAGTRIIPLEIEPEKLMEAERLIGEDSIVTLIPFKPVTVGIVTTGSEVFNGLIEDSFTPVVKEKLSHYPSATITFHEIVNDDPVLITKTIEEMLEKGADIVFCTGGMSVDPDDRTPLAIKQTGAKIISHGTPVIPGSMLLLAYLEGKTIVGLPGGVMFSKQTVFDLLLPKIIAQDNITKEEIAHLGYGGYL</sequence>
<dbReference type="GO" id="GO:0005829">
    <property type="term" value="C:cytosol"/>
    <property type="evidence" value="ECO:0007669"/>
    <property type="project" value="TreeGrafter"/>
</dbReference>
<evidence type="ECO:0000313" key="6">
    <source>
        <dbReference type="Proteomes" id="UP000183039"/>
    </source>
</evidence>
<keyword evidence="1" id="KW-0808">Transferase</keyword>
<dbReference type="Proteomes" id="UP000065511">
    <property type="component" value="Chromosome"/>
</dbReference>